<evidence type="ECO:0000256" key="20">
    <source>
        <dbReference type="ARBA" id="ARBA00060498"/>
    </source>
</evidence>
<evidence type="ECO:0000256" key="22">
    <source>
        <dbReference type="SAM" id="Coils"/>
    </source>
</evidence>
<dbReference type="Gene3D" id="3.90.1290.10">
    <property type="entry name" value="Plakin repeat"/>
    <property type="match status" value="2"/>
</dbReference>
<dbReference type="PANTHER" id="PTHR23169">
    <property type="entry name" value="ENVOPLAKIN"/>
    <property type="match status" value="1"/>
</dbReference>
<dbReference type="SMART" id="SM00150">
    <property type="entry name" value="SPEC"/>
    <property type="match status" value="23"/>
</dbReference>
<dbReference type="Pfam" id="PF00435">
    <property type="entry name" value="Spectrin"/>
    <property type="match status" value="15"/>
</dbReference>
<feature type="compositionally biased region" description="Basic and acidic residues" evidence="23">
    <location>
        <begin position="2132"/>
        <end position="2143"/>
    </location>
</feature>
<evidence type="ECO:0000256" key="4">
    <source>
        <dbReference type="ARBA" id="ARBA00022443"/>
    </source>
</evidence>
<dbReference type="InterPro" id="IPR035915">
    <property type="entry name" value="Plakin_repeat_sf"/>
</dbReference>
<dbReference type="GeneTree" id="ENSGT00940000155824"/>
<feature type="region of interest" description="Disordered" evidence="23">
    <location>
        <begin position="2925"/>
        <end position="2950"/>
    </location>
</feature>
<keyword evidence="6" id="KW-0597">Phosphoprotein</keyword>
<gene>
    <name evidence="28" type="primary">MACF1</name>
</gene>
<dbReference type="Pfam" id="PF17902">
    <property type="entry name" value="SH3_10"/>
    <property type="match status" value="1"/>
</dbReference>
<dbReference type="FunFam" id="1.10.418.10:FF:000099">
    <property type="entry name" value="Nuclear anchorage protein 1"/>
    <property type="match status" value="1"/>
</dbReference>
<evidence type="ECO:0000256" key="13">
    <source>
        <dbReference type="ARBA" id="ARBA00022990"/>
    </source>
</evidence>
<dbReference type="PROSITE" id="PS50002">
    <property type="entry name" value="SH3"/>
    <property type="match status" value="1"/>
</dbReference>
<feature type="region of interest" description="Disordered" evidence="23">
    <location>
        <begin position="2096"/>
        <end position="2143"/>
    </location>
</feature>
<dbReference type="InterPro" id="IPR001101">
    <property type="entry name" value="Plectin_repeat"/>
</dbReference>
<dbReference type="GO" id="GO:0005874">
    <property type="term" value="C:microtubule"/>
    <property type="evidence" value="ECO:0007669"/>
    <property type="project" value="UniProtKB-KW"/>
</dbReference>
<evidence type="ECO:0000256" key="6">
    <source>
        <dbReference type="ARBA" id="ARBA00022553"/>
    </source>
</evidence>
<dbReference type="GO" id="GO:0042060">
    <property type="term" value="P:wound healing"/>
    <property type="evidence" value="ECO:0007669"/>
    <property type="project" value="TreeGrafter"/>
</dbReference>
<evidence type="ECO:0000259" key="24">
    <source>
        <dbReference type="PROSITE" id="PS50002"/>
    </source>
</evidence>
<accession>A0A674F309</accession>
<feature type="coiled-coil region" evidence="22">
    <location>
        <begin position="706"/>
        <end position="740"/>
    </location>
</feature>
<dbReference type="FunFam" id="1.20.58.60:FF:000012">
    <property type="entry name" value="Microtubule-actin cross-linking factor 1"/>
    <property type="match status" value="1"/>
</dbReference>
<dbReference type="SUPFAM" id="SSF143575">
    <property type="entry name" value="GAS2 domain-like"/>
    <property type="match status" value="1"/>
</dbReference>
<dbReference type="FunFam" id="1.20.58.60:FF:000009">
    <property type="entry name" value="dystonin isoform X1"/>
    <property type="match status" value="1"/>
</dbReference>
<dbReference type="PROSITE" id="PS50222">
    <property type="entry name" value="EF_HAND_2"/>
    <property type="match status" value="2"/>
</dbReference>
<evidence type="ECO:0000256" key="8">
    <source>
        <dbReference type="ARBA" id="ARBA00022701"/>
    </source>
</evidence>
<dbReference type="CDD" id="cd21188">
    <property type="entry name" value="CH_PLEC-like_rpt1"/>
    <property type="match status" value="1"/>
</dbReference>
<dbReference type="GO" id="GO:0005737">
    <property type="term" value="C:cytoplasm"/>
    <property type="evidence" value="ECO:0007669"/>
    <property type="project" value="UniProtKB-ARBA"/>
</dbReference>
<dbReference type="Pfam" id="PF21019">
    <property type="entry name" value="Spectrin_3"/>
    <property type="match status" value="1"/>
</dbReference>
<evidence type="ECO:0000256" key="12">
    <source>
        <dbReference type="ARBA" id="ARBA00022989"/>
    </source>
</evidence>
<feature type="domain" description="SH3" evidence="24">
    <location>
        <begin position="858"/>
        <end position="915"/>
    </location>
</feature>
<dbReference type="InterPro" id="IPR003108">
    <property type="entry name" value="GAR_dom"/>
</dbReference>
<feature type="region of interest" description="Disordered" evidence="23">
    <location>
        <begin position="1007"/>
        <end position="1027"/>
    </location>
</feature>
<dbReference type="CDD" id="cd00176">
    <property type="entry name" value="SPEC"/>
    <property type="match status" value="13"/>
</dbReference>
<dbReference type="FunFam" id="1.20.58.60:FF:000048">
    <property type="entry name" value="microtubule-actin cross-linking factor 1 isoform X3"/>
    <property type="match status" value="1"/>
</dbReference>
<feature type="compositionally biased region" description="Basic and acidic residues" evidence="23">
    <location>
        <begin position="2112"/>
        <end position="2125"/>
    </location>
</feature>
<evidence type="ECO:0000313" key="29">
    <source>
        <dbReference type="Proteomes" id="UP000472277"/>
    </source>
</evidence>
<evidence type="ECO:0000256" key="2">
    <source>
        <dbReference type="ARBA" id="ARBA00004528"/>
    </source>
</evidence>
<comment type="similarity">
    <text evidence="3">Belongs to the plakin or cytolinker family.</text>
</comment>
<keyword evidence="12" id="KW-1133">Transmembrane helix</keyword>
<evidence type="ECO:0000256" key="3">
    <source>
        <dbReference type="ARBA" id="ARBA00009109"/>
    </source>
</evidence>
<dbReference type="FunFam" id="1.20.58.60:FF:000014">
    <property type="entry name" value="microtubule-actin cross-linking factor 1"/>
    <property type="match status" value="1"/>
</dbReference>
<evidence type="ECO:0000259" key="27">
    <source>
        <dbReference type="PROSITE" id="PS51460"/>
    </source>
</evidence>
<keyword evidence="10" id="KW-0677">Repeat</keyword>
<evidence type="ECO:0000256" key="5">
    <source>
        <dbReference type="ARBA" id="ARBA00022490"/>
    </source>
</evidence>
<keyword evidence="8" id="KW-0493">Microtubule</keyword>
<dbReference type="InterPro" id="IPR018159">
    <property type="entry name" value="Spectrin/alpha-actinin"/>
</dbReference>
<dbReference type="SMART" id="SM00243">
    <property type="entry name" value="GAS2"/>
    <property type="match status" value="1"/>
</dbReference>
<name>A0A674F309_SALTR</name>
<dbReference type="FunFam" id="1.20.58.60:FF:000016">
    <property type="entry name" value="Microtubule-actin cross-linking factor 1"/>
    <property type="match status" value="1"/>
</dbReference>
<keyword evidence="29" id="KW-1185">Reference proteome</keyword>
<dbReference type="InterPro" id="IPR001589">
    <property type="entry name" value="Actinin_actin-bd_CS"/>
</dbReference>
<dbReference type="InterPro" id="IPR036534">
    <property type="entry name" value="GAR_dom_sf"/>
</dbReference>
<keyword evidence="17" id="KW-0206">Cytoskeleton</keyword>
<reference evidence="28" key="1">
    <citation type="submission" date="2025-08" db="UniProtKB">
        <authorList>
            <consortium name="Ensembl"/>
        </authorList>
    </citation>
    <scope>IDENTIFICATION</scope>
</reference>
<feature type="domain" description="EF-hand" evidence="26">
    <location>
        <begin position="4892"/>
        <end position="4927"/>
    </location>
</feature>
<dbReference type="Ensembl" id="ENSSTUT00000122982.1">
    <property type="protein sequence ID" value="ENSSTUP00000114936.1"/>
    <property type="gene ID" value="ENSSTUG00000046342.1"/>
</dbReference>
<dbReference type="Gene3D" id="1.20.58.60">
    <property type="match status" value="25"/>
</dbReference>
<evidence type="ECO:0000256" key="15">
    <source>
        <dbReference type="ARBA" id="ARBA00023136"/>
    </source>
</evidence>
<dbReference type="SUPFAM" id="SSF46966">
    <property type="entry name" value="Spectrin repeat"/>
    <property type="match status" value="20"/>
</dbReference>
<dbReference type="PANTHER" id="PTHR23169:SF25">
    <property type="entry name" value="MICROTUBULE-ACTIN CROSS-LINKING FACTOR 1, ISOFORMS 1_2_3_4_5"/>
    <property type="match status" value="1"/>
</dbReference>
<keyword evidence="4 21" id="KW-0728">SH3 domain</keyword>
<evidence type="ECO:0000256" key="11">
    <source>
        <dbReference type="ARBA" id="ARBA00022837"/>
    </source>
</evidence>
<dbReference type="PROSITE" id="PS51460">
    <property type="entry name" value="GAR"/>
    <property type="match status" value="1"/>
</dbReference>
<evidence type="ECO:0000256" key="7">
    <source>
        <dbReference type="ARBA" id="ARBA00022692"/>
    </source>
</evidence>
<dbReference type="GO" id="GO:1990254">
    <property type="term" value="F:keratin filament binding"/>
    <property type="evidence" value="ECO:0007669"/>
    <property type="project" value="TreeGrafter"/>
</dbReference>
<dbReference type="GO" id="GO:0003779">
    <property type="term" value="F:actin binding"/>
    <property type="evidence" value="ECO:0007669"/>
    <property type="project" value="UniProtKB-KW"/>
</dbReference>
<protein>
    <submittedName>
        <fullName evidence="28">Microtubule actin crosslinking factor 1</fullName>
    </submittedName>
</protein>
<keyword evidence="7" id="KW-0812">Transmembrane</keyword>
<dbReference type="Pfam" id="PF00307">
    <property type="entry name" value="CH"/>
    <property type="match status" value="2"/>
</dbReference>
<dbReference type="GO" id="GO:0031965">
    <property type="term" value="C:nuclear membrane"/>
    <property type="evidence" value="ECO:0007669"/>
    <property type="project" value="UniProtKB-SubCell"/>
</dbReference>
<evidence type="ECO:0000256" key="14">
    <source>
        <dbReference type="ARBA" id="ARBA00023054"/>
    </source>
</evidence>
<dbReference type="FunFam" id="1.20.58.60:FF:000092">
    <property type="entry name" value="microtubule-actin cross-linking factor 1 isoform X2"/>
    <property type="match status" value="1"/>
</dbReference>
<feature type="region of interest" description="Disordered" evidence="23">
    <location>
        <begin position="5055"/>
        <end position="5205"/>
    </location>
</feature>
<dbReference type="InterPro" id="IPR041615">
    <property type="entry name" value="Desmoplakin_SH3"/>
</dbReference>
<evidence type="ECO:0000256" key="1">
    <source>
        <dbReference type="ARBA" id="ARBA00004245"/>
    </source>
</evidence>
<dbReference type="PROSITE" id="PS00020">
    <property type="entry name" value="ACTININ_2"/>
    <property type="match status" value="1"/>
</dbReference>
<feature type="domain" description="GAR" evidence="27">
    <location>
        <begin position="4932"/>
        <end position="5010"/>
    </location>
</feature>
<dbReference type="GO" id="GO:0005198">
    <property type="term" value="F:structural molecule activity"/>
    <property type="evidence" value="ECO:0007669"/>
    <property type="project" value="TreeGrafter"/>
</dbReference>
<dbReference type="Pfam" id="PF21097">
    <property type="entry name" value="SR_plectin_7"/>
    <property type="match status" value="1"/>
</dbReference>
<dbReference type="GO" id="GO:0045110">
    <property type="term" value="P:intermediate filament bundle assembly"/>
    <property type="evidence" value="ECO:0007669"/>
    <property type="project" value="TreeGrafter"/>
</dbReference>
<evidence type="ECO:0000259" key="26">
    <source>
        <dbReference type="PROSITE" id="PS50222"/>
    </source>
</evidence>
<dbReference type="SMART" id="SM00033">
    <property type="entry name" value="CH"/>
    <property type="match status" value="2"/>
</dbReference>
<reference evidence="28" key="2">
    <citation type="submission" date="2025-09" db="UniProtKB">
        <authorList>
            <consortium name="Ensembl"/>
        </authorList>
    </citation>
    <scope>IDENTIFICATION</scope>
</reference>
<dbReference type="SMART" id="SM00054">
    <property type="entry name" value="EFh"/>
    <property type="match status" value="2"/>
</dbReference>
<keyword evidence="9" id="KW-0479">Metal-binding</keyword>
<keyword evidence="18" id="KW-0539">Nucleus</keyword>
<evidence type="ECO:0000256" key="18">
    <source>
        <dbReference type="ARBA" id="ARBA00023242"/>
    </source>
</evidence>
<dbReference type="InterPro" id="IPR036872">
    <property type="entry name" value="CH_dom_sf"/>
</dbReference>
<feature type="coiled-coil region" evidence="22">
    <location>
        <begin position="2823"/>
        <end position="2878"/>
    </location>
</feature>
<dbReference type="Gene3D" id="2.30.30.40">
    <property type="entry name" value="SH3 Domains"/>
    <property type="match status" value="1"/>
</dbReference>
<feature type="compositionally biased region" description="Polar residues" evidence="23">
    <location>
        <begin position="5100"/>
        <end position="5121"/>
    </location>
</feature>
<keyword evidence="13" id="KW-0007">Acetylation</keyword>
<dbReference type="SUPFAM" id="SSF47576">
    <property type="entry name" value="Calponin-homology domain, CH-domain"/>
    <property type="match status" value="1"/>
</dbReference>
<feature type="domain" description="Calponin-homology (CH)" evidence="25">
    <location>
        <begin position="11"/>
        <end position="114"/>
    </location>
</feature>
<dbReference type="Pfam" id="PF13499">
    <property type="entry name" value="EF-hand_7"/>
    <property type="match status" value="1"/>
</dbReference>
<dbReference type="Gene3D" id="1.10.238.10">
    <property type="entry name" value="EF-hand"/>
    <property type="match status" value="1"/>
</dbReference>
<dbReference type="Gene3D" id="1.10.418.10">
    <property type="entry name" value="Calponin-like domain"/>
    <property type="match status" value="2"/>
</dbReference>
<keyword evidence="11" id="KW-0106">Calcium</keyword>
<dbReference type="PROSITE" id="PS00018">
    <property type="entry name" value="EF_HAND_1"/>
    <property type="match status" value="2"/>
</dbReference>
<dbReference type="InterPro" id="IPR002017">
    <property type="entry name" value="Spectrin_repeat"/>
</dbReference>
<dbReference type="InterPro" id="IPR043197">
    <property type="entry name" value="Plakin"/>
</dbReference>
<dbReference type="InterPro" id="IPR001452">
    <property type="entry name" value="SH3_domain"/>
</dbReference>
<evidence type="ECO:0000256" key="17">
    <source>
        <dbReference type="ARBA" id="ARBA00023212"/>
    </source>
</evidence>
<dbReference type="GO" id="GO:0008017">
    <property type="term" value="F:microtubule binding"/>
    <property type="evidence" value="ECO:0007669"/>
    <property type="project" value="InterPro"/>
</dbReference>
<dbReference type="InterPro" id="IPR011992">
    <property type="entry name" value="EF-hand-dom_pair"/>
</dbReference>
<evidence type="ECO:0000256" key="10">
    <source>
        <dbReference type="ARBA" id="ARBA00022737"/>
    </source>
</evidence>
<dbReference type="InterPro" id="IPR018247">
    <property type="entry name" value="EF_Hand_1_Ca_BS"/>
</dbReference>
<organism evidence="28 29">
    <name type="scientific">Salmo trutta</name>
    <name type="common">Brown trout</name>
    <dbReference type="NCBI Taxonomy" id="8032"/>
    <lineage>
        <taxon>Eukaryota</taxon>
        <taxon>Metazoa</taxon>
        <taxon>Chordata</taxon>
        <taxon>Craniata</taxon>
        <taxon>Vertebrata</taxon>
        <taxon>Euteleostomi</taxon>
        <taxon>Actinopterygii</taxon>
        <taxon>Neopterygii</taxon>
        <taxon>Teleostei</taxon>
        <taxon>Protacanthopterygii</taxon>
        <taxon>Salmoniformes</taxon>
        <taxon>Salmonidae</taxon>
        <taxon>Salmoninae</taxon>
        <taxon>Salmo</taxon>
    </lineage>
</organism>
<evidence type="ECO:0000256" key="9">
    <source>
        <dbReference type="ARBA" id="ARBA00022723"/>
    </source>
</evidence>
<feature type="compositionally biased region" description="Polar residues" evidence="23">
    <location>
        <begin position="1017"/>
        <end position="1027"/>
    </location>
</feature>
<keyword evidence="15" id="KW-0472">Membrane</keyword>
<proteinExistence type="inferred from homology"/>
<feature type="domain" description="EF-hand" evidence="26">
    <location>
        <begin position="4856"/>
        <end position="4891"/>
    </location>
</feature>
<evidence type="ECO:0000256" key="21">
    <source>
        <dbReference type="PROSITE-ProRule" id="PRU00192"/>
    </source>
</evidence>
<evidence type="ECO:0000259" key="25">
    <source>
        <dbReference type="PROSITE" id="PS50021"/>
    </source>
</evidence>
<feature type="coiled-coil region" evidence="22">
    <location>
        <begin position="1094"/>
        <end position="1197"/>
    </location>
</feature>
<dbReference type="FunFam" id="1.20.58.60:FF:000001">
    <property type="entry name" value="Microtubule-actin cross-linking factor 1"/>
    <property type="match status" value="3"/>
</dbReference>
<dbReference type="SMART" id="SM00250">
    <property type="entry name" value="PLEC"/>
    <property type="match status" value="9"/>
</dbReference>
<dbReference type="Pfam" id="PF00681">
    <property type="entry name" value="Plectin"/>
    <property type="match status" value="3"/>
</dbReference>
<dbReference type="CDD" id="cd00051">
    <property type="entry name" value="EFh"/>
    <property type="match status" value="1"/>
</dbReference>
<dbReference type="SUPFAM" id="SSF75399">
    <property type="entry name" value="Plakin repeat"/>
    <property type="match status" value="2"/>
</dbReference>
<evidence type="ECO:0000256" key="19">
    <source>
        <dbReference type="ARBA" id="ARBA00060457"/>
    </source>
</evidence>
<dbReference type="GO" id="GO:0042995">
    <property type="term" value="C:cell projection"/>
    <property type="evidence" value="ECO:0007669"/>
    <property type="project" value="UniProtKB-SubCell"/>
</dbReference>
<dbReference type="Pfam" id="PF02187">
    <property type="entry name" value="GAS2"/>
    <property type="match status" value="1"/>
</dbReference>
<evidence type="ECO:0000256" key="16">
    <source>
        <dbReference type="ARBA" id="ARBA00023203"/>
    </source>
</evidence>
<comment type="subcellular location">
    <subcellularLocation>
        <location evidence="1">Cytoplasm</location>
        <location evidence="1">Cytoskeleton</location>
    </subcellularLocation>
    <subcellularLocation>
        <location evidence="19">Endomembrane system</location>
        <topology evidence="19">Single-pass type IV membrane protein</topology>
        <orientation evidence="19">Cytoplasmic side</orientation>
    </subcellularLocation>
    <subcellularLocation>
        <location evidence="2">Nucleus membrane</location>
        <topology evidence="2">Single-pass membrane protein</topology>
        <orientation evidence="2">Cytoplasmic side</orientation>
    </subcellularLocation>
    <subcellularLocation>
        <location evidence="20">Nucleus membrane</location>
        <topology evidence="20">Single-pass type IV membrane protein</topology>
    </subcellularLocation>
</comment>
<dbReference type="Proteomes" id="UP000472277">
    <property type="component" value="Chromosome 34"/>
</dbReference>
<dbReference type="InterPro" id="IPR001715">
    <property type="entry name" value="CH_dom"/>
</dbReference>
<keyword evidence="5" id="KW-0963">Cytoplasm</keyword>
<dbReference type="SUPFAM" id="SSF47473">
    <property type="entry name" value="EF-hand"/>
    <property type="match status" value="1"/>
</dbReference>
<sequence>MYYSHKTNRDRVQKKTFMKWVNKHLIKVRKHITDLYEDLRDGHNLISLLEVLSGVTLPREKGRMRFHRLQNVQIALDFLKQRQVKLVNIRNDDITDGNPKLTLGLIWTIILHFQISEIYVSGESGDLTAKEKLLLWSQQASEGWPGLRCTNFSSSWSDGRMFNALLHRFRPDLIDMEVVAQQSNLDNLEQAFEIAESLGVTRLLDAEDVDVPSPDEKSVITYVSSIYDAFPKIPEGGEGIAAHEVDHRWAEYRSRFSTLLQWSRQHKAIMANKNFPLDPVELKALYNEYVHFKETEIPAKELEKSRVEHLYKLLEVWMEFGRIKLPLGLHPNDLEEEWGKLILEMLEREKALRPCVSHSFPHHLSIPFLPLPLSLSLTSPPLLPRCSHHSSCPLPFSPPPSLRQDMSLVESGEAVCCERELGLYLQDCEVLIRQLNLDLNILRDEKYYQVEQLAFRSLDCICLFFVSQEKGVSLVFLKSSFNTFAPLLHRASCLHEELVSLRLQCSSVYRKGHFSPVTGGDRTAPRGSDSGLSLSTGAQTLLGAVGVVGVMGAALLRRPMSRSQLVAMSSSEDEGSLRFVYELLGWVEETQDVLERAEWGADLPSVEQNLQDHQNIHTAVEELLHSLKEARNYQTKVSPNFKSSYSDTLAKLEHLYCKLLELSSWRLRCLESLHAFVCRCTEELIWLNEREEEELAYDWSQNNTNVNTKRELYAEMRSELEEKQEVMHSLQETADRLCQENHPAKQTVEAYSAALQTQWQWVRQLCVCVEQHLKDNTTYFQFVSDARDCETYLRQLQDTIKRQYTCDKNSRLGKLEDLLQDSMEKEQLIEYRSSVASLVGRAKTVVQLRPRSAESTLGSTTPIRAICDYRQIEITISRGEECVLGDNSQRTKWKVISPSGNEAMVPSVCFTVPPPNQEAMDTASRMEQLYQNVMSLWHNLHVSMKSVVSWHYLQKDIRTVSSWSLDTVRHTVLTLRVNIQDESVSRSYLSELQNIKLRLEEAEQRLMRGIQTPPPSNRSGDGTNPYSRCQKLQSDLDGLRTSLGEVSRRCGSFFEEKPASSSVPVLRSELNLAVEKIDRLHNLSSVYLHKWVGLDVLMYSLQAAESQVKRYENRLSEEDIVPVDTNAIQALREQLGTWQSELEDQEGVFNSLQSAVQKAREAGSQLNRLHPDRSPELERYQERAAQLTERWAGVKRQMETRRGELEALGSVLQQYRDGHSALIHWIEETTERQENTQPGQTDSKVLSEQLAQQTVRGMDGVTRIRICVRQDYELQLMTFRAFVESTQKSTGKRRRMHSSSDTITQEFMDLRTRYTALVTLTTQHVKYISDALRRLEEEEKEVEEERQQRVGQVSELLGWVKGLQGRAGDPSAESSIAYVGRRKFKYSLYLFLYLQSQSAIGGVIDLGTMETVPVFQAARRGLIDLDTCHVLLEAQLTMGGLFQPDSPVSLSLEEGLNCGLIDSHISQSLSELESALHLVDQTEQLEGQLLPVAAAMEAGLIKEEVGLRILELQINTGGLRELGEGRLTLNSAGEMGLLTPRVYTKLGSRVNRRELIDPNTADKLNLDELQQRCILSDDTGLYLLPVKQHPGGTVCLRSGRKVGIFRAVQEGLIDRQVTVRLLEAQLFAGGISDPRSGHLLTVNEAVHHNLMDQDLACAMLTRQLQSGGILDPVTGDRLGVEEAIQTDLLSPHLALLVLESLWAFMGMLWPESGELLPIAEALQQGVISGELALNILRQRHAIGALYLPETPKVVSLNQAKEVLEPKVAEILKEIQIPDVLHNMNQSGSPKLNRLIWGSTGTSHPPSLSPASSPGLNCDPSFLEKMAPEEQAHHRLLFHLMTHSYVDAHSGQRLVLLEPELVELAKAAAGLINVDPIPGVVEEGMSLTTERQECMEVVPDVSLPDTLQTREIGKVQEKSAIFSLPEKCIYSRKMGEEADNQGWDGTPDTLQANQTGIKEMGQVDLDSTMRISEEVDGGVHREVKGEKDEMVSFESHTHPILQVLYCTLFLCTFKCPITDLCSDSANTLLHVQLFLSSFSTFFFLPQELQSSLSARSNDVNTVAFDIQVFISERAQDLAPEQSRHLLGQLQQLQRGFHRASGQAHAKTDALAAQREREEERQRRREEKEEEEKERERERESAREREVCKPLAMLHSPIGVAELQQLQAQQAQLMQVSQNARSLLDQPDSAVPAEEKRRLRDQLDQLQTQHQEKLRSCQERLRRSEALKDELAKFLQEHGGLGTWLEQSEGELCSLGEGETDAQGLKGRLEEHKKVYVVFWLFLYWCGLEKRYIELLSRQGSVEATCDSVSKLLQSSDASTASGLQGSLESLTQSYAAAQAKQAEREAELRGLLPKLENYERLSTDLQGFTQTCLRALSPAGQPDRSVEDYRQTIEVRGWMIDINSRWEKANEAAVQRQVELETCADRLGSFATAASQLGPWLKEKELMMSVLGPLSIDPNMLNTQNQQVQFMLREFDTRRPQFDQLTQAAEGILSPSGGDSSPQDAKDLAEVRSELGSISQQWDDLTQRLSRRSEHIDQAQGTSERYQALLKNLSVNVGALGERLDSQASLSAQPEALKRRLQETGEIRSELEQRREELGEAEKLCGELSAIVVEPYLRDELKKRLETDGLSQLQAALSSTQQFQQMFEELRSWLDNQSGQRDSTADSLPCQSEAIRTLLAQQDELHRGVASQRGPYELIQAEGASLLASLPAGGEERSALLSRLTDLRRDWDELNQCITERQNRLKSTLTKAESYQQHRAELTPWVAECEEREADIQLSLDPAALDEALQKARQLGLDLERRRPLLEALNIAADQLLEHCRVGEEDVRDEKAQLNRRVDGLAENLQNRVSQLEELAGRLKEFEDGRQAVERRLEAARHQIEVQDALGPQACSNKSLERLRSQQETLHSLQPQVAYLRDLAQGLVQDAPHTAGGGGEGGQRLEQQARDTDREFGDVSEKIEKCCSTLETRLQGVGEVQSSVRDLFSHLADLDDELDSLSPVGRDADSLASQADAVHAFLARLATLRSELEGHGGDCTAMLRREGSSPDLLALRRETEALSRQAGKLSERGQARMGQIEVAAEKVGEFYAKVAELQGLLRRAEEGLNAQGVVGTEVETIKQQLHEFKVKTSLIIQPKLQRVNAVGQGLIQSAAKHTDTQALEHDLETTNLRWNSLNKRVAERIAQLQEALLHCGKFQDALEPLLSWLSDTEELVANQKPPSAEYRVVKAQIQEQKLLQRLLDDRRATFQMIQGEGERIAATAETQDRDKIQKQLESLGERWGELLEKARARQCQLEELQTLALQFHEAVEPLGEWLSATERRLSTAEPMGTQTSKITQQITKHKSLNEEIVSRKKQVDQAIKNGQALLKQTTGEEVLLIQEKLDGIKSRYAEMTGGSSKALRTLEQALQLSTRFASAHDDLNQWLDKVEAELNVMEPDATPAYQDRQKVFLTCVSAEKRLVLDTVNEVGNALLDLVPWRAREGLDRLVADANQRYRTAAETITQRVKLVQAAIQRSQQYEEAVDAELTWAGETDRKLSSLGPLSLEPDVTVAQLQVQRAFNIDIIRHKDTVDQLLHTRDDILETCSDQQRDEKTDSLSARYEAVSQQHQERFSALEQAQVLVARFWETQEDLEPWLGETETLIAQLPPPAIDTEALRLQQEQMRLLRESIAEHKPHIDKLLKIGPQLAALSHQEGATVRKRYSDAEKRYVAIKEVVKGRATTLDEAVSQSAQFHDKMDPLLETLEGAVQRLRSPPPVAAEADKIREQLADHKATGLELDKLLPSFSALCARGEELISRAAHDDPAAQGGCLKRTKIERPYCIRQRAEEREGKLTDVLDLAGKFWADMAALLSTLRDSQDIVRELEDPGVDPSLIKQQIEAAEAIKAETDGLREELEFVRTLGADLIFACGETEKPEVKKTIDEMNAAWEGLNRTWRERMERLEEAMTASVQYQDALQSMFDYLDNAVIKLCDMSTVGTDLGTVKQQIEELKQYKVEVYQQQIDMEKLCHQGELLLKKVSDQTDRDMIQEPITELRHLWDNLGDKITHRQHKLEGALLALGQFQHALSELQSWLSHTHATLDTQRPINSDPKAIEIELAKHHVLRNDVLSHRSTVETVNTAGAELLESSPGDEANHLRDQLDHLNRGWENLLLKTQDRQKLLEAALHQAEGFHGELEEFLQWLRRTESQLSAAKPTGGLPETAREQLQQHLELQTQLAQRAEQYNRLLDAGESMLLSRGGEEGGPGAGTTQTQQNLTLLQSKWASLNTKMDDRRAKLDEAVSLATGFQSSLQDTINWLTQAEQTLNMAQPPSLILDTVLFQIDEHKVFVNEVNTHREQVLALEKAGSQLRFASIKQDVVLIKNLLLSVQARWDKLVQRSLDRGRHLDEARKRAKQFHEAWRKLSDWLEEAESRLDSELEISNEPDKIKVQLTKHKEFQKALGSKQPVYDTTVRSGKAMRDKAMLPEDTQKLDHLLGEVRDKWDTVCGKSVERQHKLEEALLFSGQFAEALQALVDWLYRVEPQLAEDLPVHGDLDLVSNLMDSHKAFQKELGKRTTSVHALKRSARELMETGRDDTAWVKVQLQELSNRWDTVCALSVTKQTRLQQALKQAEEFRTAVQLLLEWLSEAEQTLRFRGVLPEEAETLQALLHTHRNFMATVEEKRTDVNRAAGQGEAILTACQADCITTIKHWITIIRARFEEVLTWAKQHEQRLETALTELLNNATLLEELLSWLQWAETTLVQRDGETLPQDIPQLKTLITEHQVFMEEMTRKQPDVDKVTKTYKRKPAEPPSSLAERRGVAGGNPRLTQLCSRWQQVWLLALDRQRKLNDALDRLEELKEFASFDFDVWRKKYMRWMNHKKSRVMDFFRRIDKDQDGKITRQEFIDGILASKFPTSRLEMTAVADIFDQDGDGYIDYYEFVAALHPNKDAYRPTTDADKIEDEVTRQVAQCKCAKRFQVEQIGENKYRFFLGNQFGDSQQLRLVRILRSTVMVRVGGGWMALDEFLVKNDPCRVQHPGLKILRSDSSSTISSRIARGRTNLELREKFILPEGASQGLAAFRSRGRRSKPGSRTASPTRSSSSASHSAHSCGAVSGSKLKRPTFHSSRGSLTGENGGATPTSTKPGRTDPRRTPSGASGAASRAGSRAGSRASSRRGSDASDASELLETRSACSDTSDTPRRPGAAKPSKIPTISKKAPSPKTPTSGKK</sequence>
<keyword evidence="14 22" id="KW-0175">Coiled coil</keyword>
<feature type="coiled-coil region" evidence="22">
    <location>
        <begin position="1325"/>
        <end position="1355"/>
    </location>
</feature>
<evidence type="ECO:0000313" key="28">
    <source>
        <dbReference type="Ensembl" id="ENSSTUP00000114936.1"/>
    </source>
</evidence>
<dbReference type="GO" id="GO:0005886">
    <property type="term" value="C:plasma membrane"/>
    <property type="evidence" value="ECO:0007669"/>
    <property type="project" value="UniProtKB-SubCell"/>
</dbReference>
<dbReference type="FunFam" id="3.30.920.20:FF:000002">
    <property type="entry name" value="dystonin isoform X1"/>
    <property type="match status" value="1"/>
</dbReference>
<feature type="domain" description="Calponin-homology (CH)" evidence="25">
    <location>
        <begin position="127"/>
        <end position="231"/>
    </location>
</feature>
<evidence type="ECO:0000256" key="23">
    <source>
        <dbReference type="SAM" id="MobiDB-lite"/>
    </source>
</evidence>
<keyword evidence="16" id="KW-0009">Actin-binding</keyword>
<dbReference type="GO" id="GO:0045095">
    <property type="term" value="C:keratin filament"/>
    <property type="evidence" value="ECO:0007669"/>
    <property type="project" value="TreeGrafter"/>
</dbReference>
<dbReference type="FunFam" id="1.10.238.10:FF:000013">
    <property type="entry name" value="Microtubule-actin cross-linking factor 1"/>
    <property type="match status" value="1"/>
</dbReference>
<feature type="compositionally biased region" description="Low complexity" evidence="23">
    <location>
        <begin position="5067"/>
        <end position="5093"/>
    </location>
</feature>
<dbReference type="GO" id="GO:0030054">
    <property type="term" value="C:cell junction"/>
    <property type="evidence" value="ECO:0007669"/>
    <property type="project" value="TreeGrafter"/>
</dbReference>
<dbReference type="PROSITE" id="PS50021">
    <property type="entry name" value="CH"/>
    <property type="match status" value="2"/>
</dbReference>
<dbReference type="FunFam" id="1.10.418.10:FF:000017">
    <property type="entry name" value="Microtubule-actin cross-linking factor 1"/>
    <property type="match status" value="1"/>
</dbReference>
<dbReference type="GO" id="GO:0005509">
    <property type="term" value="F:calcium ion binding"/>
    <property type="evidence" value="ECO:0007669"/>
    <property type="project" value="InterPro"/>
</dbReference>
<dbReference type="InterPro" id="IPR002048">
    <property type="entry name" value="EF_hand_dom"/>
</dbReference>
<feature type="compositionally biased region" description="Low complexity" evidence="23">
    <location>
        <begin position="5131"/>
        <end position="5148"/>
    </location>
</feature>
<dbReference type="Gene3D" id="3.30.920.20">
    <property type="entry name" value="Gas2-like domain"/>
    <property type="match status" value="1"/>
</dbReference>
<dbReference type="FunFam" id="1.20.58.60:FF:000008">
    <property type="entry name" value="microtubule-actin cross-linking factor 1"/>
    <property type="match status" value="1"/>
</dbReference>